<evidence type="ECO:0000259" key="2">
    <source>
        <dbReference type="Pfam" id="PF26156"/>
    </source>
</evidence>
<dbReference type="GO" id="GO:0001216">
    <property type="term" value="F:DNA-binding transcription activator activity"/>
    <property type="evidence" value="ECO:0000318"/>
    <property type="project" value="GO_Central"/>
</dbReference>
<keyword evidence="4" id="KW-1185">Reference proteome</keyword>
<dbReference type="InterPro" id="IPR000394">
    <property type="entry name" value="RNA_pol_sigma_54"/>
</dbReference>
<dbReference type="HOGENOM" id="CLU_732227_0_0_1"/>
<dbReference type="InterPro" id="IPR058904">
    <property type="entry name" value="PARP4_MVP-ID"/>
</dbReference>
<evidence type="ECO:0000313" key="4">
    <source>
        <dbReference type="Proteomes" id="UP000009022"/>
    </source>
</evidence>
<dbReference type="PANTHER" id="PTHR32248:SF4">
    <property type="entry name" value="RNA POLYMERASE SIGMA-54 FACTOR"/>
    <property type="match status" value="1"/>
</dbReference>
<dbReference type="EMBL" id="DS985264">
    <property type="protein sequence ID" value="EDV19940.1"/>
    <property type="molecule type" value="Genomic_DNA"/>
</dbReference>
<feature type="domain" description="PARP4 MVP-ID C-terminal" evidence="2">
    <location>
        <begin position="220"/>
        <end position="281"/>
    </location>
</feature>
<dbReference type="GeneID" id="6758743"/>
<name>B3SBE7_TRIAD</name>
<sequence>MLYTAIPPPPSSLGPTPTLRSQHFRISKSRIASGPPPAQASQPCPPPPLPGSSASELFPPLSYSQSKTNEELLVQQIHKPKPSSSIEINKHKAKIEYQYASMNGAKEDIVEIEPNRAAKLGSLATSAKALKGFLRVGRQTNSFLSRTNFNSLGASADDHSNLAKEETLDDDKKVEYRQMKFRKSKALAKKYKSANTKDNLVDEPENPKEMKNLTYINCRELMMFQVSDGYWEVTPEIAAIIRISVEKLFRLLTEAGIYSLGSKACKDIVRMVFTKIVIVILGKIAQLQESLARATKWLVCKNFAYYVGQVYWRSLIKSIKGEVVAKNINLTYLFLKTELGNASLTQLQVCIQIENYIASICLFDNLLIVTTLSRATFI</sequence>
<dbReference type="GO" id="GO:0006355">
    <property type="term" value="P:regulation of DNA-templated transcription"/>
    <property type="evidence" value="ECO:0000318"/>
    <property type="project" value="GO_Central"/>
</dbReference>
<accession>B3SBE7</accession>
<organism evidence="3 4">
    <name type="scientific">Trichoplax adhaerens</name>
    <name type="common">Trichoplax reptans</name>
    <dbReference type="NCBI Taxonomy" id="10228"/>
    <lineage>
        <taxon>Eukaryota</taxon>
        <taxon>Metazoa</taxon>
        <taxon>Placozoa</taxon>
        <taxon>Uniplacotomia</taxon>
        <taxon>Trichoplacea</taxon>
        <taxon>Trichoplacidae</taxon>
        <taxon>Trichoplax</taxon>
    </lineage>
</organism>
<dbReference type="RefSeq" id="XP_002117530.1">
    <property type="nucleotide sequence ID" value="XM_002117494.1"/>
</dbReference>
<dbReference type="KEGG" id="tad:TRIADDRAFT_61588"/>
<dbReference type="GO" id="GO:0016987">
    <property type="term" value="F:sigma factor activity"/>
    <property type="evidence" value="ECO:0007669"/>
    <property type="project" value="InterPro"/>
</dbReference>
<dbReference type="GO" id="GO:0032993">
    <property type="term" value="C:protein-DNA complex"/>
    <property type="evidence" value="ECO:0000318"/>
    <property type="project" value="GO_Central"/>
</dbReference>
<dbReference type="Proteomes" id="UP000009022">
    <property type="component" value="Unassembled WGS sequence"/>
</dbReference>
<evidence type="ECO:0000256" key="1">
    <source>
        <dbReference type="SAM" id="MobiDB-lite"/>
    </source>
</evidence>
<reference evidence="3 4" key="1">
    <citation type="journal article" date="2008" name="Nature">
        <title>The Trichoplax genome and the nature of placozoans.</title>
        <authorList>
            <person name="Srivastava M."/>
            <person name="Begovic E."/>
            <person name="Chapman J."/>
            <person name="Putnam N.H."/>
            <person name="Hellsten U."/>
            <person name="Kawashima T."/>
            <person name="Kuo A."/>
            <person name="Mitros T."/>
            <person name="Salamov A."/>
            <person name="Carpenter M.L."/>
            <person name="Signorovitch A.Y."/>
            <person name="Moreno M.A."/>
            <person name="Kamm K."/>
            <person name="Grimwood J."/>
            <person name="Schmutz J."/>
            <person name="Shapiro H."/>
            <person name="Grigoriev I.V."/>
            <person name="Buss L.W."/>
            <person name="Schierwater B."/>
            <person name="Dellaporta S.L."/>
            <person name="Rokhsar D.S."/>
        </authorList>
    </citation>
    <scope>NUCLEOTIDE SEQUENCE [LARGE SCALE GENOMIC DNA]</scope>
    <source>
        <strain evidence="3 4">Grell-BS-1999</strain>
    </source>
</reference>
<gene>
    <name evidence="3" type="ORF">TRIADDRAFT_61588</name>
</gene>
<evidence type="ECO:0000313" key="3">
    <source>
        <dbReference type="EMBL" id="EDV19940.1"/>
    </source>
</evidence>
<proteinExistence type="predicted"/>
<feature type="region of interest" description="Disordered" evidence="1">
    <location>
        <begin position="1"/>
        <end position="61"/>
    </location>
</feature>
<protein>
    <recommendedName>
        <fullName evidence="2">PARP4 MVP-ID C-terminal domain-containing protein</fullName>
    </recommendedName>
</protein>
<dbReference type="GO" id="GO:0000976">
    <property type="term" value="F:transcription cis-regulatory region binding"/>
    <property type="evidence" value="ECO:0000318"/>
    <property type="project" value="GO_Central"/>
</dbReference>
<dbReference type="AlphaFoldDB" id="B3SBE7"/>
<feature type="compositionally biased region" description="Pro residues" evidence="1">
    <location>
        <begin position="34"/>
        <end position="50"/>
    </location>
</feature>
<feature type="compositionally biased region" description="Pro residues" evidence="1">
    <location>
        <begin position="1"/>
        <end position="12"/>
    </location>
</feature>
<dbReference type="CTD" id="6758743"/>
<dbReference type="Pfam" id="PF26156">
    <property type="entry name" value="PARP4_MVP-ID"/>
    <property type="match status" value="1"/>
</dbReference>
<dbReference type="InParanoid" id="B3SBE7"/>
<dbReference type="PANTHER" id="PTHR32248">
    <property type="entry name" value="RNA POLYMERASE SIGMA-54 FACTOR"/>
    <property type="match status" value="1"/>
</dbReference>